<sequence length="108" mass="12119">MFIAMNRFKVAPGAEAEFETMWKSRDSHLHEVPGFVEFHLLKGPAKDGHVLYASHTTWASKAAFEAWTKSEAFRMAHRNAGTTKPLYLGPPEFEGFVPVQTLARQAAE</sequence>
<dbReference type="PANTHER" id="PTHR34474:SF2">
    <property type="entry name" value="SIGNAL TRANSDUCTION PROTEIN TRAP"/>
    <property type="match status" value="1"/>
</dbReference>
<organism evidence="2 3">
    <name type="scientific">Dankookia rubra</name>
    <dbReference type="NCBI Taxonomy" id="1442381"/>
    <lineage>
        <taxon>Bacteria</taxon>
        <taxon>Pseudomonadati</taxon>
        <taxon>Pseudomonadota</taxon>
        <taxon>Alphaproteobacteria</taxon>
        <taxon>Acetobacterales</taxon>
        <taxon>Roseomonadaceae</taxon>
        <taxon>Dankookia</taxon>
    </lineage>
</organism>
<keyword evidence="2" id="KW-0503">Monooxygenase</keyword>
<dbReference type="RefSeq" id="WP_133288304.1">
    <property type="nucleotide sequence ID" value="NZ_SMSJ01000008.1"/>
</dbReference>
<dbReference type="PROSITE" id="PS51725">
    <property type="entry name" value="ABM"/>
    <property type="match status" value="1"/>
</dbReference>
<dbReference type="Gene3D" id="3.30.70.100">
    <property type="match status" value="1"/>
</dbReference>
<protein>
    <submittedName>
        <fullName evidence="2">Antibiotic biosynthesis monooxygenase</fullName>
    </submittedName>
</protein>
<dbReference type="Proteomes" id="UP000295096">
    <property type="component" value="Unassembled WGS sequence"/>
</dbReference>
<dbReference type="GO" id="GO:0004497">
    <property type="term" value="F:monooxygenase activity"/>
    <property type="evidence" value="ECO:0007669"/>
    <property type="project" value="UniProtKB-KW"/>
</dbReference>
<name>A0A4V3AAE7_9PROT</name>
<reference evidence="2 3" key="1">
    <citation type="journal article" date="2016" name="J. Microbiol.">
        <title>Dankookia rubra gen. nov., sp. nov., an alphaproteobacterium isolated from sediment of a shallow stream.</title>
        <authorList>
            <person name="Kim W.H."/>
            <person name="Kim D.H."/>
            <person name="Kang K."/>
            <person name="Ahn T.Y."/>
        </authorList>
    </citation>
    <scope>NUCLEOTIDE SEQUENCE [LARGE SCALE GENOMIC DNA]</scope>
    <source>
        <strain evidence="2 3">JCM30602</strain>
    </source>
</reference>
<dbReference type="SUPFAM" id="SSF54909">
    <property type="entry name" value="Dimeric alpha+beta barrel"/>
    <property type="match status" value="1"/>
</dbReference>
<dbReference type="PANTHER" id="PTHR34474">
    <property type="entry name" value="SIGNAL TRANSDUCTION PROTEIN TRAP"/>
    <property type="match status" value="1"/>
</dbReference>
<proteinExistence type="predicted"/>
<keyword evidence="3" id="KW-1185">Reference proteome</keyword>
<accession>A0A4V3AAE7</accession>
<dbReference type="InterPro" id="IPR050404">
    <property type="entry name" value="Heme-degrading_MO"/>
</dbReference>
<dbReference type="InterPro" id="IPR011008">
    <property type="entry name" value="Dimeric_a/b-barrel"/>
</dbReference>
<dbReference type="AlphaFoldDB" id="A0A4V3AAE7"/>
<dbReference type="InterPro" id="IPR007138">
    <property type="entry name" value="ABM_dom"/>
</dbReference>
<evidence type="ECO:0000259" key="1">
    <source>
        <dbReference type="PROSITE" id="PS51725"/>
    </source>
</evidence>
<comment type="caution">
    <text evidence="2">The sequence shown here is derived from an EMBL/GenBank/DDBJ whole genome shotgun (WGS) entry which is preliminary data.</text>
</comment>
<evidence type="ECO:0000313" key="2">
    <source>
        <dbReference type="EMBL" id="TDH62855.1"/>
    </source>
</evidence>
<dbReference type="OrthoDB" id="9798115at2"/>
<keyword evidence="2" id="KW-0560">Oxidoreductase</keyword>
<gene>
    <name evidence="2" type="ORF">E2C06_09170</name>
</gene>
<feature type="domain" description="ABM" evidence="1">
    <location>
        <begin position="2"/>
        <end position="97"/>
    </location>
</feature>
<dbReference type="Pfam" id="PF03992">
    <property type="entry name" value="ABM"/>
    <property type="match status" value="1"/>
</dbReference>
<evidence type="ECO:0000313" key="3">
    <source>
        <dbReference type="Proteomes" id="UP000295096"/>
    </source>
</evidence>
<dbReference type="EMBL" id="SMSJ01000008">
    <property type="protein sequence ID" value="TDH62855.1"/>
    <property type="molecule type" value="Genomic_DNA"/>
</dbReference>